<name>A0A1X6NKX6_PORUM</name>
<protein>
    <submittedName>
        <fullName evidence="1">Uncharacterized protein</fullName>
    </submittedName>
</protein>
<accession>A0A1X6NKX6</accession>
<evidence type="ECO:0000313" key="1">
    <source>
        <dbReference type="EMBL" id="OSX69247.1"/>
    </source>
</evidence>
<dbReference type="Proteomes" id="UP000218209">
    <property type="component" value="Unassembled WGS sequence"/>
</dbReference>
<evidence type="ECO:0000313" key="2">
    <source>
        <dbReference type="Proteomes" id="UP000218209"/>
    </source>
</evidence>
<gene>
    <name evidence="1" type="ORF">BU14_1696s0001</name>
</gene>
<sequence>MRGERGVSRCRRTRGGPRRSFHLESGGWAVEGCSATGGRRWLNRVLAAVLCVRRWQLWQLVARELLT</sequence>
<proteinExistence type="predicted"/>
<reference evidence="1 2" key="1">
    <citation type="submission" date="2017-03" db="EMBL/GenBank/DDBJ databases">
        <title>WGS assembly of Porphyra umbilicalis.</title>
        <authorList>
            <person name="Brawley S.H."/>
            <person name="Blouin N.A."/>
            <person name="Ficko-Blean E."/>
            <person name="Wheeler G.L."/>
            <person name="Lohr M."/>
            <person name="Goodson H.V."/>
            <person name="Jenkins J.W."/>
            <person name="Blaby-Haas C.E."/>
            <person name="Helliwell K.E."/>
            <person name="Chan C."/>
            <person name="Marriage T."/>
            <person name="Bhattacharya D."/>
            <person name="Klein A.S."/>
            <person name="Badis Y."/>
            <person name="Brodie J."/>
            <person name="Cao Y."/>
            <person name="Collen J."/>
            <person name="Dittami S.M."/>
            <person name="Gachon C.M."/>
            <person name="Green B.R."/>
            <person name="Karpowicz S."/>
            <person name="Kim J.W."/>
            <person name="Kudahl U."/>
            <person name="Lin S."/>
            <person name="Michel G."/>
            <person name="Mittag M."/>
            <person name="Olson B.J."/>
            <person name="Pangilinan J."/>
            <person name="Peng Y."/>
            <person name="Qiu H."/>
            <person name="Shu S."/>
            <person name="Singer J.T."/>
            <person name="Smith A.G."/>
            <person name="Sprecher B.N."/>
            <person name="Wagner V."/>
            <person name="Wang W."/>
            <person name="Wang Z.-Y."/>
            <person name="Yan J."/>
            <person name="Yarish C."/>
            <person name="Zoeuner-Riek S."/>
            <person name="Zhuang Y."/>
            <person name="Zou Y."/>
            <person name="Lindquist E.A."/>
            <person name="Grimwood J."/>
            <person name="Barry K."/>
            <person name="Rokhsar D.S."/>
            <person name="Schmutz J."/>
            <person name="Stiller J.W."/>
            <person name="Grossman A.R."/>
            <person name="Prochnik S.E."/>
        </authorList>
    </citation>
    <scope>NUCLEOTIDE SEQUENCE [LARGE SCALE GENOMIC DNA]</scope>
    <source>
        <strain evidence="1">4086291</strain>
    </source>
</reference>
<organism evidence="1 2">
    <name type="scientific">Porphyra umbilicalis</name>
    <name type="common">Purple laver</name>
    <name type="synonym">Red alga</name>
    <dbReference type="NCBI Taxonomy" id="2786"/>
    <lineage>
        <taxon>Eukaryota</taxon>
        <taxon>Rhodophyta</taxon>
        <taxon>Bangiophyceae</taxon>
        <taxon>Bangiales</taxon>
        <taxon>Bangiaceae</taxon>
        <taxon>Porphyra</taxon>
    </lineage>
</organism>
<dbReference type="EMBL" id="KV919665">
    <property type="protein sequence ID" value="OSX69247.1"/>
    <property type="molecule type" value="Genomic_DNA"/>
</dbReference>
<dbReference type="AlphaFoldDB" id="A0A1X6NKX6"/>
<keyword evidence="2" id="KW-1185">Reference proteome</keyword>